<organism evidence="1 2">
    <name type="scientific">Halorientalis persicus</name>
    <dbReference type="NCBI Taxonomy" id="1367881"/>
    <lineage>
        <taxon>Archaea</taxon>
        <taxon>Methanobacteriati</taxon>
        <taxon>Methanobacteriota</taxon>
        <taxon>Stenosarchaea group</taxon>
        <taxon>Halobacteria</taxon>
        <taxon>Halobacteriales</taxon>
        <taxon>Haloarculaceae</taxon>
        <taxon>Halorientalis</taxon>
    </lineage>
</organism>
<reference evidence="2" key="1">
    <citation type="submission" date="2016-10" db="EMBL/GenBank/DDBJ databases">
        <authorList>
            <person name="Varghese N."/>
            <person name="Submissions S."/>
        </authorList>
    </citation>
    <scope>NUCLEOTIDE SEQUENCE [LARGE SCALE GENOMIC DNA]</scope>
    <source>
        <strain evidence="2">IBRC-M 10043</strain>
    </source>
</reference>
<dbReference type="AlphaFoldDB" id="A0A1H8V2G8"/>
<dbReference type="EMBL" id="FOCX01000032">
    <property type="protein sequence ID" value="SEP09423.1"/>
    <property type="molecule type" value="Genomic_DNA"/>
</dbReference>
<dbReference type="OrthoDB" id="374492at2157"/>
<keyword evidence="2" id="KW-1185">Reference proteome</keyword>
<protein>
    <submittedName>
        <fullName evidence="1">Uncharacterized protein</fullName>
    </submittedName>
</protein>
<evidence type="ECO:0000313" key="1">
    <source>
        <dbReference type="EMBL" id="SEP09423.1"/>
    </source>
</evidence>
<dbReference type="RefSeq" id="WP_170845507.1">
    <property type="nucleotide sequence ID" value="NZ_FOCX01000032.1"/>
</dbReference>
<evidence type="ECO:0000313" key="2">
    <source>
        <dbReference type="Proteomes" id="UP000198775"/>
    </source>
</evidence>
<name>A0A1H8V2G8_9EURY</name>
<proteinExistence type="predicted"/>
<sequence length="52" mass="5676">MPHSDHSHIDEWAALVGEDVGDSAIDELVRAGGDEESVEMRYRDDAGVGTDY</sequence>
<gene>
    <name evidence="1" type="ORF">SAMN05216388_103239</name>
</gene>
<dbReference type="Proteomes" id="UP000198775">
    <property type="component" value="Unassembled WGS sequence"/>
</dbReference>
<accession>A0A1H8V2G8</accession>